<dbReference type="Gene3D" id="3.30.70.270">
    <property type="match status" value="1"/>
</dbReference>
<keyword evidence="1" id="KW-1133">Transmembrane helix</keyword>
<feature type="transmembrane region" description="Helical" evidence="1">
    <location>
        <begin position="193"/>
        <end position="216"/>
    </location>
</feature>
<sequence length="530" mass="57123">MPDIVLFHLDPQTLFFLLAVLGGLIAVVFGGLWLQGVGRPATGPWALGHGVAALGYLLSLGRGAIPDLLSTVLGNTLALAGGVLILKALYLRVGRPFSNGGALAGVAAIAVLFLVYTYALPSLPARIMLLSVCAGALLTACAAAQLNLTGERRTWAHLFLGASFLFAAFGQLIRAALTLESPPTAGPFGEPMAYGLSKTMLLTAVATWTLSFLWLITLDLRRTLEREVESRRESERLFRSVFENTANAIALGDAEGRVILANEAFARLLGRSPTELQGMHYEEFTHPEDLGDSQAVVQRELAAGHRFARLEKRYLDASGRPVWVDLTLSQLKEPVGPGIRHIAVATDIRARKAAEAELEYRATYDALTGAVNRLHFETLLEQEVGRVDRYGSEAALVMFDLDHFKAVNDTHGHGTGDAALREVAALVRGRLRDADALARWGGEEFLVLLPETGGDAAARVGEELRRAVAGTRFAEGVAITISLGVTDIRPGDTRKDLLKRADDALYAAKHAGRNRLERIVGHHVPSPDTE</sequence>
<keyword evidence="6" id="KW-1185">Reference proteome</keyword>
<dbReference type="InterPro" id="IPR000160">
    <property type="entry name" value="GGDEF_dom"/>
</dbReference>
<feature type="domain" description="PAC" evidence="3">
    <location>
        <begin position="308"/>
        <end position="360"/>
    </location>
</feature>
<dbReference type="PANTHER" id="PTHR46663:SF4">
    <property type="entry name" value="DIGUANYLATE CYCLASE DGCT-RELATED"/>
    <property type="match status" value="1"/>
</dbReference>
<proteinExistence type="predicted"/>
<evidence type="ECO:0000313" key="5">
    <source>
        <dbReference type="EMBL" id="MFA9459770.1"/>
    </source>
</evidence>
<dbReference type="SMART" id="SM00267">
    <property type="entry name" value="GGDEF"/>
    <property type="match status" value="1"/>
</dbReference>
<dbReference type="EMBL" id="JBGUAW010000002">
    <property type="protein sequence ID" value="MFA9459770.1"/>
    <property type="molecule type" value="Genomic_DNA"/>
</dbReference>
<evidence type="ECO:0000259" key="2">
    <source>
        <dbReference type="PROSITE" id="PS50112"/>
    </source>
</evidence>
<name>A0ABV4TUJ2_9GAMM</name>
<keyword evidence="1" id="KW-0812">Transmembrane</keyword>
<dbReference type="PROSITE" id="PS50112">
    <property type="entry name" value="PAS"/>
    <property type="match status" value="1"/>
</dbReference>
<dbReference type="InterPro" id="IPR000700">
    <property type="entry name" value="PAS-assoc_C"/>
</dbReference>
<feature type="transmembrane region" description="Helical" evidence="1">
    <location>
        <begin position="155"/>
        <end position="173"/>
    </location>
</feature>
<protein>
    <submittedName>
        <fullName evidence="5">Diguanylate cyclase</fullName>
        <ecNumber evidence="5">2.7.7.65</ecNumber>
    </submittedName>
</protein>
<accession>A0ABV4TUJ2</accession>
<evidence type="ECO:0000259" key="3">
    <source>
        <dbReference type="PROSITE" id="PS50113"/>
    </source>
</evidence>
<evidence type="ECO:0000256" key="1">
    <source>
        <dbReference type="SAM" id="Phobius"/>
    </source>
</evidence>
<dbReference type="PROSITE" id="PS50113">
    <property type="entry name" value="PAC"/>
    <property type="match status" value="1"/>
</dbReference>
<feature type="transmembrane region" description="Helical" evidence="1">
    <location>
        <begin position="102"/>
        <end position="121"/>
    </location>
</feature>
<comment type="caution">
    <text evidence="5">The sequence shown here is derived from an EMBL/GenBank/DDBJ whole genome shotgun (WGS) entry which is preliminary data.</text>
</comment>
<evidence type="ECO:0000259" key="4">
    <source>
        <dbReference type="PROSITE" id="PS50887"/>
    </source>
</evidence>
<reference evidence="5 6" key="1">
    <citation type="submission" date="2024-08" db="EMBL/GenBank/DDBJ databases">
        <title>Whole-genome sequencing of halo(alkali)philic microorganisms from hypersaline lakes.</title>
        <authorList>
            <person name="Sorokin D.Y."/>
            <person name="Merkel A.Y."/>
            <person name="Messina E."/>
            <person name="Yakimov M."/>
        </authorList>
    </citation>
    <scope>NUCLEOTIDE SEQUENCE [LARGE SCALE GENOMIC DNA]</scope>
    <source>
        <strain evidence="5 6">Cl-TMA</strain>
    </source>
</reference>
<dbReference type="InterPro" id="IPR000014">
    <property type="entry name" value="PAS"/>
</dbReference>
<dbReference type="SUPFAM" id="SSF55073">
    <property type="entry name" value="Nucleotide cyclase"/>
    <property type="match status" value="1"/>
</dbReference>
<dbReference type="EC" id="2.7.7.65" evidence="5"/>
<feature type="domain" description="PAS" evidence="2">
    <location>
        <begin position="234"/>
        <end position="304"/>
    </location>
</feature>
<feature type="transmembrane region" description="Helical" evidence="1">
    <location>
        <begin position="46"/>
        <end position="65"/>
    </location>
</feature>
<dbReference type="InterPro" id="IPR052163">
    <property type="entry name" value="DGC-Regulatory_Protein"/>
</dbReference>
<keyword evidence="5" id="KW-0808">Transferase</keyword>
<feature type="transmembrane region" description="Helical" evidence="1">
    <location>
        <begin position="127"/>
        <end position="148"/>
    </location>
</feature>
<feature type="transmembrane region" description="Helical" evidence="1">
    <location>
        <begin position="71"/>
        <end position="90"/>
    </location>
</feature>
<dbReference type="Pfam" id="PF00990">
    <property type="entry name" value="GGDEF"/>
    <property type="match status" value="1"/>
</dbReference>
<keyword evidence="1" id="KW-0472">Membrane</keyword>
<feature type="domain" description="GGDEF" evidence="4">
    <location>
        <begin position="392"/>
        <end position="521"/>
    </location>
</feature>
<dbReference type="Pfam" id="PF08448">
    <property type="entry name" value="PAS_4"/>
    <property type="match status" value="1"/>
</dbReference>
<dbReference type="NCBIfam" id="TIGR00254">
    <property type="entry name" value="GGDEF"/>
    <property type="match status" value="1"/>
</dbReference>
<gene>
    <name evidence="5" type="ORF">ACERLL_02885</name>
</gene>
<feature type="transmembrane region" description="Helical" evidence="1">
    <location>
        <begin position="12"/>
        <end position="34"/>
    </location>
</feature>
<dbReference type="SUPFAM" id="SSF55785">
    <property type="entry name" value="PYP-like sensor domain (PAS domain)"/>
    <property type="match status" value="1"/>
</dbReference>
<dbReference type="Proteomes" id="UP001575181">
    <property type="component" value="Unassembled WGS sequence"/>
</dbReference>
<dbReference type="GO" id="GO:0052621">
    <property type="term" value="F:diguanylate cyclase activity"/>
    <property type="evidence" value="ECO:0007669"/>
    <property type="project" value="UniProtKB-EC"/>
</dbReference>
<dbReference type="InterPro" id="IPR043128">
    <property type="entry name" value="Rev_trsase/Diguanyl_cyclase"/>
</dbReference>
<evidence type="ECO:0000313" key="6">
    <source>
        <dbReference type="Proteomes" id="UP001575181"/>
    </source>
</evidence>
<keyword evidence="5" id="KW-0548">Nucleotidyltransferase</keyword>
<dbReference type="PANTHER" id="PTHR46663">
    <property type="entry name" value="DIGUANYLATE CYCLASE DGCT-RELATED"/>
    <property type="match status" value="1"/>
</dbReference>
<dbReference type="Gene3D" id="3.30.450.20">
    <property type="entry name" value="PAS domain"/>
    <property type="match status" value="1"/>
</dbReference>
<dbReference type="InterPro" id="IPR013656">
    <property type="entry name" value="PAS_4"/>
</dbReference>
<dbReference type="NCBIfam" id="TIGR00229">
    <property type="entry name" value="sensory_box"/>
    <property type="match status" value="1"/>
</dbReference>
<dbReference type="CDD" id="cd01949">
    <property type="entry name" value="GGDEF"/>
    <property type="match status" value="1"/>
</dbReference>
<dbReference type="PROSITE" id="PS50887">
    <property type="entry name" value="GGDEF"/>
    <property type="match status" value="1"/>
</dbReference>
<dbReference type="RefSeq" id="WP_373654557.1">
    <property type="nucleotide sequence ID" value="NZ_JBGUAW010000002.1"/>
</dbReference>
<dbReference type="InterPro" id="IPR035965">
    <property type="entry name" value="PAS-like_dom_sf"/>
</dbReference>
<organism evidence="5 6">
    <name type="scientific">Thiohalorhabdus methylotrophus</name>
    <dbReference type="NCBI Taxonomy" id="3242694"/>
    <lineage>
        <taxon>Bacteria</taxon>
        <taxon>Pseudomonadati</taxon>
        <taxon>Pseudomonadota</taxon>
        <taxon>Gammaproteobacteria</taxon>
        <taxon>Thiohalorhabdales</taxon>
        <taxon>Thiohalorhabdaceae</taxon>
        <taxon>Thiohalorhabdus</taxon>
    </lineage>
</organism>
<dbReference type="CDD" id="cd00130">
    <property type="entry name" value="PAS"/>
    <property type="match status" value="1"/>
</dbReference>
<dbReference type="SMART" id="SM00091">
    <property type="entry name" value="PAS"/>
    <property type="match status" value="1"/>
</dbReference>
<dbReference type="InterPro" id="IPR029787">
    <property type="entry name" value="Nucleotide_cyclase"/>
</dbReference>